<keyword evidence="7" id="KW-0863">Zinc-finger</keyword>
<keyword evidence="10" id="KW-0899">Viral immunoevasion</keyword>
<dbReference type="OrthoDB" id="11041at10239"/>
<organism evidence="11">
    <name type="scientific">Grapevine geminivirus A</name>
    <dbReference type="NCBI Taxonomy" id="1906317"/>
    <lineage>
        <taxon>Viruses</taxon>
        <taxon>Monodnaviria</taxon>
        <taxon>Shotokuvirae</taxon>
        <taxon>Cressdnaviricota</taxon>
        <taxon>Repensiviricetes</taxon>
        <taxon>Geplafuvirales</taxon>
        <taxon>Geminiviridae</taxon>
        <taxon>Maldovirus</taxon>
        <taxon>Maldovirus vitis</taxon>
    </lineage>
</organism>
<evidence type="ECO:0000256" key="9">
    <source>
        <dbReference type="ARBA" id="ARBA00023200"/>
    </source>
</evidence>
<evidence type="ECO:0000256" key="4">
    <source>
        <dbReference type="ARBA" id="ARBA00022581"/>
    </source>
</evidence>
<dbReference type="GO" id="GO:0008270">
    <property type="term" value="F:zinc ion binding"/>
    <property type="evidence" value="ECO:0007669"/>
    <property type="project" value="UniProtKB-KW"/>
</dbReference>
<dbReference type="GO" id="GO:0030430">
    <property type="term" value="C:host cell cytoplasm"/>
    <property type="evidence" value="ECO:0007669"/>
    <property type="project" value="UniProtKB-SubCell"/>
</dbReference>
<reference evidence="11" key="1">
    <citation type="journal article" date="2017" name="Phytopathology">
        <title>Description of a novel monopartite geminivirus and its defective subviral sequence in grapevine (Vitis vinifera L.).</title>
        <authorList>
            <person name="Al Rwahnih M."/>
            <person name="Alabi O.J."/>
            <person name="Westrick N.M."/>
            <person name="Golino D."/>
            <person name="Rowhani A."/>
        </authorList>
    </citation>
    <scope>NUCLEOTIDE SEQUENCE [LARGE SCALE GENOMIC DNA]</scope>
    <source>
        <strain evidence="11">Tamar</strain>
    </source>
</reference>
<evidence type="ECO:0000256" key="5">
    <source>
        <dbReference type="ARBA" id="ARBA00022632"/>
    </source>
</evidence>
<dbReference type="Proteomes" id="UP000201082">
    <property type="component" value="Segment"/>
</dbReference>
<keyword evidence="6" id="KW-0479">Metal-binding</keyword>
<keyword evidence="5" id="KW-1090">Inhibition of host innate immune response by virus</keyword>
<evidence type="ECO:0000313" key="12">
    <source>
        <dbReference type="Proteomes" id="UP000201082"/>
    </source>
</evidence>
<evidence type="ECO:0000256" key="7">
    <source>
        <dbReference type="ARBA" id="ARBA00022771"/>
    </source>
</evidence>
<dbReference type="GO" id="GO:0052170">
    <property type="term" value="P:symbiont-mediated suppression of host innate immune response"/>
    <property type="evidence" value="ECO:0007669"/>
    <property type="project" value="UniProtKB-KW"/>
</dbReference>
<sequence>MQFSSPCRSPSSNHNHLVPQKILHKQAKTDSPARRRRRINCQCNCIIYACRPCQGVGFTHRGVTYIAANPDRSILMDFEESSVCNDHTELGHIPSQREGIQDTVQSKSQHEESFGATQMLDNIQGLDDLENIWADLFTN</sequence>
<evidence type="ECO:0000256" key="8">
    <source>
        <dbReference type="ARBA" id="ARBA00022833"/>
    </source>
</evidence>
<comment type="similarity">
    <text evidence="2">Belongs to the geminiviridae transcriptional activator protein family.</text>
</comment>
<evidence type="ECO:0000313" key="11">
    <source>
        <dbReference type="EMBL" id="AOT85626.1"/>
    </source>
</evidence>
<evidence type="ECO:0000256" key="3">
    <source>
        <dbReference type="ARBA" id="ARBA00022463"/>
    </source>
</evidence>
<dbReference type="GO" id="GO:0019028">
    <property type="term" value="C:viral capsid"/>
    <property type="evidence" value="ECO:0007669"/>
    <property type="project" value="InterPro"/>
</dbReference>
<dbReference type="GO" id="GO:0005198">
    <property type="term" value="F:structural molecule activity"/>
    <property type="evidence" value="ECO:0007669"/>
    <property type="project" value="InterPro"/>
</dbReference>
<keyword evidence="4" id="KW-0945">Host-virus interaction</keyword>
<evidence type="ECO:0000256" key="2">
    <source>
        <dbReference type="ARBA" id="ARBA00007672"/>
    </source>
</evidence>
<keyword evidence="12" id="KW-1185">Reference proteome</keyword>
<dbReference type="EMBL" id="KX618694">
    <property type="protein sequence ID" value="AOT85626.1"/>
    <property type="molecule type" value="Genomic_DNA"/>
</dbReference>
<comment type="subcellular location">
    <subcellularLocation>
        <location evidence="1">Host cytoplasm</location>
    </subcellularLocation>
</comment>
<proteinExistence type="inferred from homology"/>
<accession>A0A1D8GZG7</accession>
<dbReference type="Pfam" id="PF01440">
    <property type="entry name" value="Gemini_AL2"/>
    <property type="match status" value="1"/>
</dbReference>
<protein>
    <submittedName>
        <fullName evidence="11">TrAP/C2</fullName>
    </submittedName>
</protein>
<evidence type="ECO:0000256" key="6">
    <source>
        <dbReference type="ARBA" id="ARBA00022723"/>
    </source>
</evidence>
<evidence type="ECO:0000256" key="1">
    <source>
        <dbReference type="ARBA" id="ARBA00004192"/>
    </source>
</evidence>
<keyword evidence="8" id="KW-0862">Zinc</keyword>
<keyword evidence="9" id="KW-1035">Host cytoplasm</keyword>
<dbReference type="InterPro" id="IPR000942">
    <property type="entry name" value="Gemini_AL2"/>
</dbReference>
<evidence type="ECO:0000256" key="10">
    <source>
        <dbReference type="ARBA" id="ARBA00023280"/>
    </source>
</evidence>
<dbReference type="KEGG" id="vg:29295305"/>
<dbReference type="RefSeq" id="YP_009305427.1">
    <property type="nucleotide sequence ID" value="NC_031340.1"/>
</dbReference>
<name>A0A1D8GZG7_9GEMI</name>
<keyword evidence="3" id="KW-0941">Suppressor of RNA silencing</keyword>
<dbReference type="GeneID" id="29295305"/>